<gene>
    <name evidence="2" type="ORF">BO78DRAFT_467953</name>
</gene>
<dbReference type="OrthoDB" id="3469225at2759"/>
<name>A0A319EFT2_ASPSB</name>
<keyword evidence="3" id="KW-1185">Reference proteome</keyword>
<protein>
    <submittedName>
        <fullName evidence="2">Uncharacterized protein</fullName>
    </submittedName>
</protein>
<evidence type="ECO:0000256" key="1">
    <source>
        <dbReference type="SAM" id="MobiDB-lite"/>
    </source>
</evidence>
<dbReference type="PANTHER" id="PTHR37540">
    <property type="entry name" value="TRANSCRIPTION FACTOR (ACR-2), PUTATIVE-RELATED-RELATED"/>
    <property type="match status" value="1"/>
</dbReference>
<feature type="region of interest" description="Disordered" evidence="1">
    <location>
        <begin position="1"/>
        <end position="24"/>
    </location>
</feature>
<accession>A0A319EFT2</accession>
<sequence>MELIPGTAWPARTESDSPSDQSDSQASFLFIDYQDESTQAYAVAKRKQAFLKKQHYRFKRQERLQKLKASIEPLPSHPRVASWDRALQPGALDPFSSFADYMTDNMCFYFHYYRTHCALSIYPFAATEIATRWLQQGVGNSALLHILLSTSATHRLYRGALVQMHPIVQKSHRDSLKFRAITLKQLQSLVQSQADALLESTLFTIAHLICVEAADANLEAAECHLSGLLRMVDLKGGLDALSWETVSMIYSADIMSGLIRKSGPVFPITVRWRTEVLGTLDIAYPKGGTTEPSLVGCSFFDSPWSKALPPSLLTTIRLFRRITHCLSTKGPAEVRVLDEWVGYAIHRSLSLVHDCIACEMHECLRLSVLLFSVVQIRTFGSMPCIDSLVITFRNRLRTELPLLHRMAPDLSFWMLFTGGMASQGRSSRAWFMAHLAEIAEQLSLKEWDTVLPLLKRFLFIAQRDDTHPEALWDDVKRQQALEHDA</sequence>
<dbReference type="STRING" id="1448318.A0A319EFT2"/>
<dbReference type="PANTHER" id="PTHR37540:SF5">
    <property type="entry name" value="TRANSCRIPTION FACTOR DOMAIN-CONTAINING PROTEIN"/>
    <property type="match status" value="1"/>
</dbReference>
<dbReference type="VEuPathDB" id="FungiDB:BO78DRAFT_467953"/>
<proteinExistence type="predicted"/>
<dbReference type="InterPro" id="IPR021858">
    <property type="entry name" value="Fun_TF"/>
</dbReference>
<organism evidence="2 3">
    <name type="scientific">Aspergillus sclerotiicarbonarius (strain CBS 121057 / IBT 28362)</name>
    <dbReference type="NCBI Taxonomy" id="1448318"/>
    <lineage>
        <taxon>Eukaryota</taxon>
        <taxon>Fungi</taxon>
        <taxon>Dikarya</taxon>
        <taxon>Ascomycota</taxon>
        <taxon>Pezizomycotina</taxon>
        <taxon>Eurotiomycetes</taxon>
        <taxon>Eurotiomycetidae</taxon>
        <taxon>Eurotiales</taxon>
        <taxon>Aspergillaceae</taxon>
        <taxon>Aspergillus</taxon>
        <taxon>Aspergillus subgen. Circumdati</taxon>
    </lineage>
</organism>
<evidence type="ECO:0000313" key="2">
    <source>
        <dbReference type="EMBL" id="PYI09127.1"/>
    </source>
</evidence>
<dbReference type="Pfam" id="PF11951">
    <property type="entry name" value="Fungal_trans_2"/>
    <property type="match status" value="1"/>
</dbReference>
<dbReference type="AlphaFoldDB" id="A0A319EFT2"/>
<reference evidence="2 3" key="1">
    <citation type="submission" date="2018-02" db="EMBL/GenBank/DDBJ databases">
        <title>The genomes of Aspergillus section Nigri reveals drivers in fungal speciation.</title>
        <authorList>
            <consortium name="DOE Joint Genome Institute"/>
            <person name="Vesth T.C."/>
            <person name="Nybo J."/>
            <person name="Theobald S."/>
            <person name="Brandl J."/>
            <person name="Frisvad J.C."/>
            <person name="Nielsen K.F."/>
            <person name="Lyhne E.K."/>
            <person name="Kogle M.E."/>
            <person name="Kuo A."/>
            <person name="Riley R."/>
            <person name="Clum A."/>
            <person name="Nolan M."/>
            <person name="Lipzen A."/>
            <person name="Salamov A."/>
            <person name="Henrissat B."/>
            <person name="Wiebenga A."/>
            <person name="De vries R.P."/>
            <person name="Grigoriev I.V."/>
            <person name="Mortensen U.H."/>
            <person name="Andersen M.R."/>
            <person name="Baker S.E."/>
        </authorList>
    </citation>
    <scope>NUCLEOTIDE SEQUENCE [LARGE SCALE GENOMIC DNA]</scope>
    <source>
        <strain evidence="2 3">CBS 121057</strain>
    </source>
</reference>
<dbReference type="EMBL" id="KZ826329">
    <property type="protein sequence ID" value="PYI09127.1"/>
    <property type="molecule type" value="Genomic_DNA"/>
</dbReference>
<dbReference type="Proteomes" id="UP000248423">
    <property type="component" value="Unassembled WGS sequence"/>
</dbReference>
<evidence type="ECO:0000313" key="3">
    <source>
        <dbReference type="Proteomes" id="UP000248423"/>
    </source>
</evidence>